<keyword evidence="1" id="KW-0732">Signal</keyword>
<evidence type="ECO:0000256" key="1">
    <source>
        <dbReference type="SAM" id="SignalP"/>
    </source>
</evidence>
<gene>
    <name evidence="2" type="ORF">Bealeia1_00042</name>
</gene>
<sequence>MQENKTSLFLSFVVFFLASTTSVFGQAPSKPSLDVFGPRDNISGMFNPEKDTLTCPMLLSNTIVYPSGQTQLICQNTYNLCMIIKALENKIKSANTPTFRLPKGMTIERLKKDLAFGKEFTDFYLRGCQLVIGASQTGFNGTLPPPPTISNFTP</sequence>
<reference evidence="2 3" key="1">
    <citation type="journal article" date="2024" name="Environ. Microbiol.">
        <title>Novel evolutionary insights on the interactions of the Holosporales (Alphaproteobacteria) with eukaryotic hosts from comparative genomics.</title>
        <authorList>
            <person name="Giovannini M."/>
            <person name="Petroni G."/>
            <person name="Castelli M."/>
        </authorList>
    </citation>
    <scope>NUCLEOTIDE SEQUENCE [LARGE SCALE GENOMIC DNA]</scope>
    <source>
        <strain evidence="2 3">US_Bl 15I1</strain>
    </source>
</reference>
<dbReference type="RefSeq" id="WP_338453566.1">
    <property type="nucleotide sequence ID" value="NZ_CP133270.1"/>
</dbReference>
<keyword evidence="3" id="KW-1185">Reference proteome</keyword>
<evidence type="ECO:0000313" key="3">
    <source>
        <dbReference type="Proteomes" id="UP001330434"/>
    </source>
</evidence>
<accession>A0ABZ2C100</accession>
<dbReference type="Proteomes" id="UP001330434">
    <property type="component" value="Chromosome"/>
</dbReference>
<proteinExistence type="predicted"/>
<feature type="signal peptide" evidence="1">
    <location>
        <begin position="1"/>
        <end position="25"/>
    </location>
</feature>
<organism evidence="2 3">
    <name type="scientific">Candidatus Bealeia paramacronuclearis</name>
    <dbReference type="NCBI Taxonomy" id="1921001"/>
    <lineage>
        <taxon>Bacteria</taxon>
        <taxon>Pseudomonadati</taxon>
        <taxon>Pseudomonadota</taxon>
        <taxon>Alphaproteobacteria</taxon>
        <taxon>Holosporales</taxon>
        <taxon>Holosporaceae</taxon>
        <taxon>Candidatus Bealeia</taxon>
    </lineage>
</organism>
<feature type="chain" id="PRO_5045702820" evidence="1">
    <location>
        <begin position="26"/>
        <end position="154"/>
    </location>
</feature>
<dbReference type="EMBL" id="CP133270">
    <property type="protein sequence ID" value="WVX65876.1"/>
    <property type="molecule type" value="Genomic_DNA"/>
</dbReference>
<protein>
    <submittedName>
        <fullName evidence="2">Uncharacterized protein</fullName>
    </submittedName>
</protein>
<evidence type="ECO:0000313" key="2">
    <source>
        <dbReference type="EMBL" id="WVX65876.1"/>
    </source>
</evidence>
<name>A0ABZ2C100_9PROT</name>